<dbReference type="EMBL" id="NQWI01000010">
    <property type="protein sequence ID" value="PDW04419.1"/>
    <property type="molecule type" value="Genomic_DNA"/>
</dbReference>
<evidence type="ECO:0000313" key="3">
    <source>
        <dbReference type="Proteomes" id="UP000220527"/>
    </source>
</evidence>
<dbReference type="SUPFAM" id="SSF49899">
    <property type="entry name" value="Concanavalin A-like lectins/glucanases"/>
    <property type="match status" value="1"/>
</dbReference>
<dbReference type="Pfam" id="PF13385">
    <property type="entry name" value="Laminin_G_3"/>
    <property type="match status" value="1"/>
</dbReference>
<comment type="caution">
    <text evidence="2">The sequence shown here is derived from an EMBL/GenBank/DDBJ whole genome shotgun (WGS) entry which is preliminary data.</text>
</comment>
<reference evidence="3" key="1">
    <citation type="submission" date="2017-08" db="EMBL/GenBank/DDBJ databases">
        <authorList>
            <person name="Grouzdev D.S."/>
            <person name="Gaisin V.A."/>
            <person name="Rysina M.S."/>
            <person name="Gorlenko V.M."/>
        </authorList>
    </citation>
    <scope>NUCLEOTIDE SEQUENCE [LARGE SCALE GENOMIC DNA]</scope>
    <source>
        <strain evidence="3">Kir15-3F</strain>
    </source>
</reference>
<dbReference type="Proteomes" id="UP000220527">
    <property type="component" value="Unassembled WGS sequence"/>
</dbReference>
<evidence type="ECO:0000256" key="1">
    <source>
        <dbReference type="SAM" id="MobiDB-lite"/>
    </source>
</evidence>
<feature type="region of interest" description="Disordered" evidence="1">
    <location>
        <begin position="1"/>
        <end position="21"/>
    </location>
</feature>
<dbReference type="OrthoDB" id="135806at2"/>
<dbReference type="InterPro" id="IPR013320">
    <property type="entry name" value="ConA-like_dom_sf"/>
</dbReference>
<evidence type="ECO:0000313" key="2">
    <source>
        <dbReference type="EMBL" id="PDW04419.1"/>
    </source>
</evidence>
<gene>
    <name evidence="2" type="ORF">CJ255_03630</name>
</gene>
<sequence>MPPTPTNTPLPPTPTNTPIPGSNYALIFDSTDSLEGVAISGLNGSQTIELWVRPSVAEQDGVIVATSADTDSGWSLELNGGQATWWMLNNSNSWQSVQHPTALTINSWNHIALSYNVSTNMGQLFVNGVAGPQVGVGGITVGPNLVVGGLEPYGFFTGQLDELRISDVVRYTETFTPPSAPFDGDGNTRALFGFDEGSGQTTSDRSGNGYSLTLDDPSWVDSDLFN</sequence>
<organism evidence="2 3">
    <name type="scientific">Candidatus Viridilinea mediisalina</name>
    <dbReference type="NCBI Taxonomy" id="2024553"/>
    <lineage>
        <taxon>Bacteria</taxon>
        <taxon>Bacillati</taxon>
        <taxon>Chloroflexota</taxon>
        <taxon>Chloroflexia</taxon>
        <taxon>Chloroflexales</taxon>
        <taxon>Chloroflexineae</taxon>
        <taxon>Oscillochloridaceae</taxon>
        <taxon>Candidatus Viridilinea</taxon>
    </lineage>
</organism>
<accession>A0A2A6RNG9</accession>
<proteinExistence type="predicted"/>
<feature type="region of interest" description="Disordered" evidence="1">
    <location>
        <begin position="177"/>
        <end position="212"/>
    </location>
</feature>
<evidence type="ECO:0008006" key="4">
    <source>
        <dbReference type="Google" id="ProtNLM"/>
    </source>
</evidence>
<name>A0A2A6RNG9_9CHLR</name>
<protein>
    <recommendedName>
        <fullName evidence="4">LamG-like jellyroll fold domain-containing protein</fullName>
    </recommendedName>
</protein>
<dbReference type="AlphaFoldDB" id="A0A2A6RNG9"/>
<keyword evidence="3" id="KW-1185">Reference proteome</keyword>
<feature type="compositionally biased region" description="Pro residues" evidence="1">
    <location>
        <begin position="1"/>
        <end position="17"/>
    </location>
</feature>
<feature type="compositionally biased region" description="Polar residues" evidence="1">
    <location>
        <begin position="198"/>
        <end position="211"/>
    </location>
</feature>
<dbReference type="Gene3D" id="2.60.120.200">
    <property type="match status" value="1"/>
</dbReference>